<evidence type="ECO:0000259" key="3">
    <source>
        <dbReference type="PROSITE" id="PS50977"/>
    </source>
</evidence>
<sequence>MPIPDKRKGSRELSASILDTARSLFAEHGVDAVSMHQIAKAAGVGQGTLYRRYAQKGDLCLCLMEEEFHRLRESILVRLEALAGEPPCVRLAALATLVVEHLIADSRIVEAMHTAIYNGRNTFKEIEQFYESPPYRFLYETIQALLDEARIKGQTIEAVDPAVSAHLLISLFSPQSLLHLHEKLEVDPEEIIRRIVCTAIRPLFRAE</sequence>
<dbReference type="PRINTS" id="PR00455">
    <property type="entry name" value="HTHTETR"/>
</dbReference>
<dbReference type="Gene3D" id="1.10.357.10">
    <property type="entry name" value="Tetracycline Repressor, domain 2"/>
    <property type="match status" value="1"/>
</dbReference>
<accession>A0A2N5N2E5</accession>
<dbReference type="AlphaFoldDB" id="A0A2N5N2E5"/>
<dbReference type="SUPFAM" id="SSF46689">
    <property type="entry name" value="Homeodomain-like"/>
    <property type="match status" value="1"/>
</dbReference>
<dbReference type="EMBL" id="NFEZ01000004">
    <property type="protein sequence ID" value="PLT44486.1"/>
    <property type="molecule type" value="Genomic_DNA"/>
</dbReference>
<organism evidence="4 5">
    <name type="scientific">Paenibacillus pasadenensis</name>
    <dbReference type="NCBI Taxonomy" id="217090"/>
    <lineage>
        <taxon>Bacteria</taxon>
        <taxon>Bacillati</taxon>
        <taxon>Bacillota</taxon>
        <taxon>Bacilli</taxon>
        <taxon>Bacillales</taxon>
        <taxon>Paenibacillaceae</taxon>
        <taxon>Paenibacillus</taxon>
    </lineage>
</organism>
<evidence type="ECO:0000256" key="2">
    <source>
        <dbReference type="PROSITE-ProRule" id="PRU00335"/>
    </source>
</evidence>
<dbReference type="PANTHER" id="PTHR30055">
    <property type="entry name" value="HTH-TYPE TRANSCRIPTIONAL REGULATOR RUTR"/>
    <property type="match status" value="1"/>
</dbReference>
<keyword evidence="1 2" id="KW-0238">DNA-binding</keyword>
<proteinExistence type="predicted"/>
<feature type="domain" description="HTH tetR-type" evidence="3">
    <location>
        <begin position="11"/>
        <end position="71"/>
    </location>
</feature>
<dbReference type="Pfam" id="PF00440">
    <property type="entry name" value="TetR_N"/>
    <property type="match status" value="1"/>
</dbReference>
<dbReference type="RefSeq" id="WP_101808584.1">
    <property type="nucleotide sequence ID" value="NZ_NFEZ01000004.1"/>
</dbReference>
<dbReference type="PROSITE" id="PS50977">
    <property type="entry name" value="HTH_TETR_2"/>
    <property type="match status" value="1"/>
</dbReference>
<dbReference type="InterPro" id="IPR009057">
    <property type="entry name" value="Homeodomain-like_sf"/>
</dbReference>
<reference evidence="4 5" key="1">
    <citation type="submission" date="2017-05" db="EMBL/GenBank/DDBJ databases">
        <title>Functional genome analysis of Paenibacillus pasadenensis strain R16: insights on endophytic life style and antifungal activity.</title>
        <authorList>
            <person name="Passera A."/>
            <person name="Marcolungo L."/>
            <person name="Casati P."/>
            <person name="Brasca M."/>
            <person name="Quaglino F."/>
            <person name="Delledonne M."/>
        </authorList>
    </citation>
    <scope>NUCLEOTIDE SEQUENCE [LARGE SCALE GENOMIC DNA]</scope>
    <source>
        <strain evidence="4 5">R16</strain>
    </source>
</reference>
<dbReference type="InterPro" id="IPR001647">
    <property type="entry name" value="HTH_TetR"/>
</dbReference>
<evidence type="ECO:0000313" key="4">
    <source>
        <dbReference type="EMBL" id="PLT44486.1"/>
    </source>
</evidence>
<protein>
    <submittedName>
        <fullName evidence="4">Transcriptional regulator, TetR family</fullName>
    </submittedName>
</protein>
<feature type="DNA-binding region" description="H-T-H motif" evidence="2">
    <location>
        <begin position="34"/>
        <end position="53"/>
    </location>
</feature>
<evidence type="ECO:0000313" key="5">
    <source>
        <dbReference type="Proteomes" id="UP000234789"/>
    </source>
</evidence>
<keyword evidence="5" id="KW-1185">Reference proteome</keyword>
<dbReference type="GO" id="GO:0000976">
    <property type="term" value="F:transcription cis-regulatory region binding"/>
    <property type="evidence" value="ECO:0007669"/>
    <property type="project" value="TreeGrafter"/>
</dbReference>
<evidence type="ECO:0000256" key="1">
    <source>
        <dbReference type="ARBA" id="ARBA00023125"/>
    </source>
</evidence>
<dbReference type="Proteomes" id="UP000234789">
    <property type="component" value="Unassembled WGS sequence"/>
</dbReference>
<dbReference type="InterPro" id="IPR050109">
    <property type="entry name" value="HTH-type_TetR-like_transc_reg"/>
</dbReference>
<name>A0A2N5N2E5_9BACL</name>
<comment type="caution">
    <text evidence="4">The sequence shown here is derived from an EMBL/GenBank/DDBJ whole genome shotgun (WGS) entry which is preliminary data.</text>
</comment>
<dbReference type="GO" id="GO:0003700">
    <property type="term" value="F:DNA-binding transcription factor activity"/>
    <property type="evidence" value="ECO:0007669"/>
    <property type="project" value="TreeGrafter"/>
</dbReference>
<gene>
    <name evidence="4" type="ORF">B8V81_2917</name>
</gene>
<dbReference type="PANTHER" id="PTHR30055:SF209">
    <property type="entry name" value="POSSIBLE TRANSCRIPTIONAL REGULATORY PROTEIN (PROBABLY TETR-FAMILY)"/>
    <property type="match status" value="1"/>
</dbReference>